<comment type="caution">
    <text evidence="3">The sequence shown here is derived from an EMBL/GenBank/DDBJ whole genome shotgun (WGS) entry which is preliminary data.</text>
</comment>
<feature type="signal peptide" evidence="1">
    <location>
        <begin position="1"/>
        <end position="25"/>
    </location>
</feature>
<evidence type="ECO:0000259" key="2">
    <source>
        <dbReference type="PROSITE" id="PS50846"/>
    </source>
</evidence>
<dbReference type="Gene3D" id="3.30.70.100">
    <property type="match status" value="1"/>
</dbReference>
<evidence type="ECO:0000313" key="3">
    <source>
        <dbReference type="EMBL" id="EEI92278.1"/>
    </source>
</evidence>
<keyword evidence="1" id="KW-0732">Signal</keyword>
<sequence>MKSKYFKAMLCACVTFFAVSITGYSQTPGSQEQTSSLKDTTVTVKVTGITCNGDLAMIADHVKKLNGVTSCKQVGKASTASSFEIIYDPSKTTYSSLVKAVEATPSCDYPDKRPYKVKSKN</sequence>
<dbReference type="RefSeq" id="WP_003010372.1">
    <property type="nucleotide sequence ID" value="NZ_GG668633.1"/>
</dbReference>
<feature type="chain" id="PRO_5002914068" description="HMA domain-containing protein" evidence="1">
    <location>
        <begin position="26"/>
        <end position="121"/>
    </location>
</feature>
<dbReference type="AlphaFoldDB" id="C2FXR6"/>
<proteinExistence type="predicted"/>
<evidence type="ECO:0000313" key="4">
    <source>
        <dbReference type="Proteomes" id="UP000006241"/>
    </source>
</evidence>
<dbReference type="PROSITE" id="PS50846">
    <property type="entry name" value="HMA_2"/>
    <property type="match status" value="1"/>
</dbReference>
<reference evidence="3 4" key="1">
    <citation type="submission" date="2009-01" db="EMBL/GenBank/DDBJ databases">
        <authorList>
            <person name="Qin X."/>
            <person name="Bachman B."/>
            <person name="Battles P."/>
            <person name="Bell A."/>
            <person name="Bess C."/>
            <person name="Bickham C."/>
            <person name="Chaboub L."/>
            <person name="Chen D."/>
            <person name="Coyle M."/>
            <person name="Deiros D.R."/>
            <person name="Dinh H."/>
            <person name="Forbes L."/>
            <person name="Fowler G."/>
            <person name="Francisco L."/>
            <person name="Fu Q."/>
            <person name="Gubbala S."/>
            <person name="Hale W."/>
            <person name="Han Y."/>
            <person name="Hemphill L."/>
            <person name="Highlander S.K."/>
            <person name="Hirani K."/>
            <person name="Hogues M."/>
            <person name="Jackson L."/>
            <person name="Jakkamsetti A."/>
            <person name="Javaid M."/>
            <person name="Jiang H."/>
            <person name="Korchina V."/>
            <person name="Kovar C."/>
            <person name="Lara F."/>
            <person name="Lee S."/>
            <person name="Mata R."/>
            <person name="Mathew T."/>
            <person name="Moen C."/>
            <person name="Morales K."/>
            <person name="Munidasa M."/>
            <person name="Nazareth L."/>
            <person name="Ngo R."/>
            <person name="Nguyen L."/>
            <person name="Okwuonu G."/>
            <person name="Ongeri F."/>
            <person name="Patil S."/>
            <person name="Petrosino J."/>
            <person name="Pham C."/>
            <person name="Pham P."/>
            <person name="Pu L.-L."/>
            <person name="Puazo M."/>
            <person name="Raj R."/>
            <person name="Reid J."/>
            <person name="Rouhana J."/>
            <person name="Saada N."/>
            <person name="Shang Y."/>
            <person name="Simmons D."/>
            <person name="Thornton R."/>
            <person name="Warren J."/>
            <person name="Weissenberger G."/>
            <person name="Zhang J."/>
            <person name="Zhang L."/>
            <person name="Zhou C."/>
            <person name="Zhu D."/>
            <person name="Muzny D."/>
            <person name="Worley K."/>
            <person name="Gibbs R."/>
        </authorList>
    </citation>
    <scope>NUCLEOTIDE SEQUENCE [LARGE SCALE GENOMIC DNA]</scope>
    <source>
        <strain evidence="3 4">ATCC 33300</strain>
    </source>
</reference>
<dbReference type="EMBL" id="ACHB01000049">
    <property type="protein sequence ID" value="EEI92278.1"/>
    <property type="molecule type" value="Genomic_DNA"/>
</dbReference>
<protein>
    <recommendedName>
        <fullName evidence="2">HMA domain-containing protein</fullName>
    </recommendedName>
</protein>
<dbReference type="SUPFAM" id="SSF55008">
    <property type="entry name" value="HMA, heavy metal-associated domain"/>
    <property type="match status" value="1"/>
</dbReference>
<dbReference type="InterPro" id="IPR006121">
    <property type="entry name" value="HMA_dom"/>
</dbReference>
<dbReference type="GO" id="GO:0046872">
    <property type="term" value="F:metal ion binding"/>
    <property type="evidence" value="ECO:0007669"/>
    <property type="project" value="InterPro"/>
</dbReference>
<name>C2FXR6_SPHSI</name>
<feature type="domain" description="HMA" evidence="2">
    <location>
        <begin position="40"/>
        <end position="109"/>
    </location>
</feature>
<organism evidence="3 4">
    <name type="scientific">Sphingobacterium spiritivorum ATCC 33300</name>
    <dbReference type="NCBI Taxonomy" id="525372"/>
    <lineage>
        <taxon>Bacteria</taxon>
        <taxon>Pseudomonadati</taxon>
        <taxon>Bacteroidota</taxon>
        <taxon>Sphingobacteriia</taxon>
        <taxon>Sphingobacteriales</taxon>
        <taxon>Sphingobacteriaceae</taxon>
        <taxon>Sphingobacterium</taxon>
    </lineage>
</organism>
<evidence type="ECO:0000256" key="1">
    <source>
        <dbReference type="SAM" id="SignalP"/>
    </source>
</evidence>
<dbReference type="InterPro" id="IPR036163">
    <property type="entry name" value="HMA_dom_sf"/>
</dbReference>
<dbReference type="HOGENOM" id="CLU_165528_0_0_10"/>
<gene>
    <name evidence="3" type="ORF">HMPREF0765_2122</name>
</gene>
<dbReference type="Proteomes" id="UP000006241">
    <property type="component" value="Unassembled WGS sequence"/>
</dbReference>
<accession>C2FXR6</accession>
<dbReference type="CDD" id="cd00371">
    <property type="entry name" value="HMA"/>
    <property type="match status" value="1"/>
</dbReference>